<dbReference type="EMBL" id="DTDV01000023">
    <property type="protein sequence ID" value="HGK24556.1"/>
    <property type="molecule type" value="Genomic_DNA"/>
</dbReference>
<dbReference type="Gene3D" id="1.50.10.10">
    <property type="match status" value="1"/>
</dbReference>
<dbReference type="InterPro" id="IPR008928">
    <property type="entry name" value="6-hairpin_glycosidase_sf"/>
</dbReference>
<keyword evidence="1" id="KW-0472">Membrane</keyword>
<evidence type="ECO:0000256" key="1">
    <source>
        <dbReference type="SAM" id="Phobius"/>
    </source>
</evidence>
<evidence type="ECO:0000313" key="2">
    <source>
        <dbReference type="EMBL" id="HGK24556.1"/>
    </source>
</evidence>
<dbReference type="GO" id="GO:0005975">
    <property type="term" value="P:carbohydrate metabolic process"/>
    <property type="evidence" value="ECO:0007669"/>
    <property type="project" value="InterPro"/>
</dbReference>
<protein>
    <recommendedName>
        <fullName evidence="3">Cellobiose phosphorylase</fullName>
    </recommendedName>
</protein>
<reference evidence="2" key="1">
    <citation type="journal article" date="2020" name="mSystems">
        <title>Genome- and Community-Level Interaction Insights into Carbon Utilization and Element Cycling Functions of Hydrothermarchaeota in Hydrothermal Sediment.</title>
        <authorList>
            <person name="Zhou Z."/>
            <person name="Liu Y."/>
            <person name="Xu W."/>
            <person name="Pan J."/>
            <person name="Luo Z.H."/>
            <person name="Li M."/>
        </authorList>
    </citation>
    <scope>NUCLEOTIDE SEQUENCE [LARGE SCALE GENOMIC DNA]</scope>
    <source>
        <strain evidence="2">SpSt-70</strain>
    </source>
</reference>
<accession>A0A7V3ZKE2</accession>
<sequence>MNLKEKYEIDREKDLTFNIHNYNYAFPFSSFLPGISGIMGIPMWCFYVNRGQCITSFGFESKDGAILEFHPANKAYKLTPIYGFRTFIKIDNVFYEPFRESPENEAFERENYMSITPYDLTIYEWNKTLNISCKVNYFTLPNEPVGALIRVLSLKNHGKKQLNLEVIDGIPQFLPYGLTNEVMKNMSRTIEAWYRIDNLENNAPFYRLYTTFQDISEVKLIKEGHFYFSFLEDNKLLPIIVDPELIFYPSSDFSYPYQFAKEEFKLPKPVFYGNRTPSAFSYSIINLSPEEEKSIISFAGKADSLERLGKIIKSYTYKGFVDKKAKENEILIKSIMDNAFVHSSSKEFNSYTKQTFLDNILRGGLPITLTHNSNKDVIYLFSRKHGDLERDYNFFTLEANYFSQGNANYRDINQNRRNDIYFNPDVDYFNIWYFINLIQLDGYNPLVIKGVKYLLKEEIIDELKAWVEEDIEKELKNILVKPFIPFDVIKILEKYNYELKKGDLIDFISYLLINSRKIEFAEHGEGFWIDHWFYNLDLIESYESLFPDKMEDLLLNKNIFTYYDNHEFVLPREERYVLTENGVRQYRSLKVDEEKLSLIKSRNIEPNKVRVNYGKGNIYYTSLLSKLITLAIVKYSTLDPENIGIEMEAGKPGWNDALNGLPGLLGSSTNETFELKRLFLLIKSWIEKYKLQERDVKLPIEVAEFLNSLVELTKNNLEEKISNFEFWDKSSELREKYREKTKLGISGEEKIKKLGEILDILDLFLRKLDKELERAFDKETGLYHTYFYYDLVDYEIIEKDGRKVVKPKKFIRKNLPLFLEGQVHYLKTEKDKNKKREIIKKIKESELYDKKLKMYKVNAPLDSAPLEIGRIKAFLPGWLENESIFLHLEYKYLLEMLKSEEFETFYEEMKNCLVPFMKPEIYRRSIFENVSFIVSSRNPDPDLHGAGFSARLSGSTAEFYNMLIIMSFGKKPFYLDERNKLYFKPEPSIPEFLFTLKDETVTYYGNGKEEKLFIPKNSFVINFLKNTLVFFINPNRKNTFGENKAKINKYVLYGNNGEKEEINREILEEPYSHRLREGYYKKIEIFLD</sequence>
<evidence type="ECO:0008006" key="3">
    <source>
        <dbReference type="Google" id="ProtNLM"/>
    </source>
</evidence>
<gene>
    <name evidence="2" type="ORF">ENU78_09075</name>
</gene>
<comment type="caution">
    <text evidence="2">The sequence shown here is derived from an EMBL/GenBank/DDBJ whole genome shotgun (WGS) entry which is preliminary data.</text>
</comment>
<keyword evidence="1" id="KW-0812">Transmembrane</keyword>
<name>A0A7V3ZKE2_DICTH</name>
<dbReference type="SUPFAM" id="SSF48208">
    <property type="entry name" value="Six-hairpin glycosidases"/>
    <property type="match status" value="1"/>
</dbReference>
<dbReference type="AlphaFoldDB" id="A0A7V3ZKE2"/>
<dbReference type="InterPro" id="IPR012341">
    <property type="entry name" value="6hp_glycosidase-like_sf"/>
</dbReference>
<organism evidence="2">
    <name type="scientific">Dictyoglomus thermophilum</name>
    <dbReference type="NCBI Taxonomy" id="14"/>
    <lineage>
        <taxon>Bacteria</taxon>
        <taxon>Pseudomonadati</taxon>
        <taxon>Dictyoglomota</taxon>
        <taxon>Dictyoglomia</taxon>
        <taxon>Dictyoglomales</taxon>
        <taxon>Dictyoglomaceae</taxon>
        <taxon>Dictyoglomus</taxon>
    </lineage>
</organism>
<feature type="transmembrane region" description="Helical" evidence="1">
    <location>
        <begin position="21"/>
        <end position="44"/>
    </location>
</feature>
<proteinExistence type="predicted"/>
<keyword evidence="1" id="KW-1133">Transmembrane helix</keyword>